<name>A0A1W1CC25_9ZZZZ</name>
<accession>A0A1W1CC25</accession>
<proteinExistence type="predicted"/>
<evidence type="ECO:0000313" key="1">
    <source>
        <dbReference type="EMBL" id="SFV63388.1"/>
    </source>
</evidence>
<organism evidence="1">
    <name type="scientific">hydrothermal vent metagenome</name>
    <dbReference type="NCBI Taxonomy" id="652676"/>
    <lineage>
        <taxon>unclassified sequences</taxon>
        <taxon>metagenomes</taxon>
        <taxon>ecological metagenomes</taxon>
    </lineage>
</organism>
<protein>
    <submittedName>
        <fullName evidence="1">Uncharacterized protein</fullName>
    </submittedName>
</protein>
<gene>
    <name evidence="1" type="ORF">MNB_SV-12-376</name>
</gene>
<reference evidence="1" key="1">
    <citation type="submission" date="2016-10" db="EMBL/GenBank/DDBJ databases">
        <authorList>
            <person name="de Groot N.N."/>
        </authorList>
    </citation>
    <scope>NUCLEOTIDE SEQUENCE</scope>
</reference>
<dbReference type="EMBL" id="FPHE01000127">
    <property type="protein sequence ID" value="SFV63388.1"/>
    <property type="molecule type" value="Genomic_DNA"/>
</dbReference>
<dbReference type="AlphaFoldDB" id="A0A1W1CC25"/>
<sequence length="187" mass="22039">MKLTTDGFINKSLSMPTSFFIYSLESIIDEQISDVRKLLREESLTRVEPELMDEIASTIKQINRKEDWFSRFFYSILGIERDVGAHKRRLKSLLDLLDSDANQLKIDIKKNRESSKRVVEILDYLQELKEKLLILNKNNNLIKNKIFIKEIEGKIQILKDYSIALSLREVNLLEIEKIYQIIKIKGY</sequence>